<dbReference type="WBParaSite" id="L893_g11777.t1">
    <property type="protein sequence ID" value="L893_g11777.t1"/>
    <property type="gene ID" value="L893_g11777"/>
</dbReference>
<evidence type="ECO:0000256" key="1">
    <source>
        <dbReference type="SAM" id="Phobius"/>
    </source>
</evidence>
<name>A0A1I7Y1Y8_9BILA</name>
<keyword evidence="1" id="KW-0472">Membrane</keyword>
<accession>A0A1I7Y1Y8</accession>
<keyword evidence="1" id="KW-0812">Transmembrane</keyword>
<evidence type="ECO:0000313" key="2">
    <source>
        <dbReference type="Proteomes" id="UP000095287"/>
    </source>
</evidence>
<proteinExistence type="predicted"/>
<sequence>MWAEAIDLHRRRDRARSPRSELPLYSNVERCAPPSGSSLPYATSSSDLPKMKIKKEFILATIGTLITSSCIGLAVYLLHIYIIFPKLEEAAIP</sequence>
<keyword evidence="2" id="KW-1185">Reference proteome</keyword>
<reference evidence="3" key="1">
    <citation type="submission" date="2016-11" db="UniProtKB">
        <authorList>
            <consortium name="WormBaseParasite"/>
        </authorList>
    </citation>
    <scope>IDENTIFICATION</scope>
</reference>
<keyword evidence="1" id="KW-1133">Transmembrane helix</keyword>
<protein>
    <submittedName>
        <fullName evidence="3">Essential MCU regulator, mitochondrial</fullName>
    </submittedName>
</protein>
<evidence type="ECO:0000313" key="3">
    <source>
        <dbReference type="WBParaSite" id="L893_g11777.t1"/>
    </source>
</evidence>
<organism evidence="2 3">
    <name type="scientific">Steinernema glaseri</name>
    <dbReference type="NCBI Taxonomy" id="37863"/>
    <lineage>
        <taxon>Eukaryota</taxon>
        <taxon>Metazoa</taxon>
        <taxon>Ecdysozoa</taxon>
        <taxon>Nematoda</taxon>
        <taxon>Chromadorea</taxon>
        <taxon>Rhabditida</taxon>
        <taxon>Tylenchina</taxon>
        <taxon>Panagrolaimomorpha</taxon>
        <taxon>Strongyloidoidea</taxon>
        <taxon>Steinernematidae</taxon>
        <taxon>Steinernema</taxon>
    </lineage>
</organism>
<dbReference type="AlphaFoldDB" id="A0A1I7Y1Y8"/>
<dbReference type="Proteomes" id="UP000095287">
    <property type="component" value="Unplaced"/>
</dbReference>
<feature type="transmembrane region" description="Helical" evidence="1">
    <location>
        <begin position="57"/>
        <end position="84"/>
    </location>
</feature>